<dbReference type="Pfam" id="PF01810">
    <property type="entry name" value="LysE"/>
    <property type="match status" value="1"/>
</dbReference>
<keyword evidence="2" id="KW-1003">Cell membrane</keyword>
<feature type="transmembrane region" description="Helical" evidence="6">
    <location>
        <begin position="124"/>
        <end position="145"/>
    </location>
</feature>
<feature type="transmembrane region" description="Helical" evidence="6">
    <location>
        <begin position="66"/>
        <end position="90"/>
    </location>
</feature>
<evidence type="ECO:0000256" key="2">
    <source>
        <dbReference type="ARBA" id="ARBA00022475"/>
    </source>
</evidence>
<evidence type="ECO:0000256" key="1">
    <source>
        <dbReference type="ARBA" id="ARBA00004651"/>
    </source>
</evidence>
<dbReference type="PATRIC" id="fig|1420583.3.peg.2645"/>
<dbReference type="STRING" id="1420583.V473_14180"/>
<dbReference type="InterPro" id="IPR001123">
    <property type="entry name" value="LeuE-type"/>
</dbReference>
<proteinExistence type="predicted"/>
<comment type="caution">
    <text evidence="7">The sequence shown here is derived from an EMBL/GenBank/DDBJ whole genome shotgun (WGS) entry which is preliminary data.</text>
</comment>
<sequence>MTFSALAVILIYAVAVPLPGPSFVAVSRATIANGRMVGACAALGVTLAAAIYAVSALLGISALLTAFPWVITMIQIGGGIYLITLGAALLRSHFRAADNTLEPSQHSRSNIDTARLKDALSKGFAVTIGNPKMAVFFFGLFAPVAGQAVPTEIRLMVLLGIIAVDLIYHQLLAQFMAFMAQSDGARHLTYWLDAVAGALMAIFGGGLLFSAIGIT</sequence>
<evidence type="ECO:0000256" key="5">
    <source>
        <dbReference type="ARBA" id="ARBA00023136"/>
    </source>
</evidence>
<evidence type="ECO:0000313" key="8">
    <source>
        <dbReference type="Proteomes" id="UP000052232"/>
    </source>
</evidence>
<comment type="subcellular location">
    <subcellularLocation>
        <location evidence="1">Cell membrane</location>
        <topology evidence="1">Multi-pass membrane protein</topology>
    </subcellularLocation>
</comment>
<feature type="transmembrane region" description="Helical" evidence="6">
    <location>
        <begin position="38"/>
        <end position="60"/>
    </location>
</feature>
<keyword evidence="5 6" id="KW-0472">Membrane</keyword>
<dbReference type="PANTHER" id="PTHR30086:SF19">
    <property type="entry name" value="THREONINE EFFLUX PROTEIN"/>
    <property type="match status" value="1"/>
</dbReference>
<feature type="transmembrane region" description="Helical" evidence="6">
    <location>
        <begin position="190"/>
        <end position="214"/>
    </location>
</feature>
<accession>A0A0J8AN39</accession>
<dbReference type="Proteomes" id="UP000052232">
    <property type="component" value="Unassembled WGS sequence"/>
</dbReference>
<keyword evidence="8" id="KW-1185">Reference proteome</keyword>
<keyword evidence="4 6" id="KW-1133">Transmembrane helix</keyword>
<evidence type="ECO:0008006" key="9">
    <source>
        <dbReference type="Google" id="ProtNLM"/>
    </source>
</evidence>
<evidence type="ECO:0000256" key="3">
    <source>
        <dbReference type="ARBA" id="ARBA00022692"/>
    </source>
</evidence>
<dbReference type="PANTHER" id="PTHR30086">
    <property type="entry name" value="ARGININE EXPORTER PROTEIN ARGO"/>
    <property type="match status" value="1"/>
</dbReference>
<dbReference type="RefSeq" id="WP_066604575.1">
    <property type="nucleotide sequence ID" value="NZ_KQ130434.1"/>
</dbReference>
<feature type="transmembrane region" description="Helical" evidence="6">
    <location>
        <begin position="6"/>
        <end position="26"/>
    </location>
</feature>
<dbReference type="EMBL" id="JACT01000002">
    <property type="protein sequence ID" value="KMS55950.1"/>
    <property type="molecule type" value="Genomic_DNA"/>
</dbReference>
<evidence type="ECO:0000313" key="7">
    <source>
        <dbReference type="EMBL" id="KMS55950.1"/>
    </source>
</evidence>
<feature type="transmembrane region" description="Helical" evidence="6">
    <location>
        <begin position="157"/>
        <end position="178"/>
    </location>
</feature>
<evidence type="ECO:0000256" key="4">
    <source>
        <dbReference type="ARBA" id="ARBA00022989"/>
    </source>
</evidence>
<reference evidence="7 8" key="1">
    <citation type="journal article" date="2015" name="G3 (Bethesda)">
        <title>Insights into Ongoing Evolution of the Hexachlorocyclohexane Catabolic Pathway from Comparative Genomics of Ten Sphingomonadaceae Strains.</title>
        <authorList>
            <person name="Pearce S.L."/>
            <person name="Oakeshott J.G."/>
            <person name="Pandey G."/>
        </authorList>
    </citation>
    <scope>NUCLEOTIDE SEQUENCE [LARGE SCALE GENOMIC DNA]</scope>
    <source>
        <strain evidence="7 8">LL01</strain>
    </source>
</reference>
<organism evidence="7 8">
    <name type="scientific">Sphingobium cupriresistens LL01</name>
    <dbReference type="NCBI Taxonomy" id="1420583"/>
    <lineage>
        <taxon>Bacteria</taxon>
        <taxon>Pseudomonadati</taxon>
        <taxon>Pseudomonadota</taxon>
        <taxon>Alphaproteobacteria</taxon>
        <taxon>Sphingomonadales</taxon>
        <taxon>Sphingomonadaceae</taxon>
        <taxon>Sphingobium</taxon>
    </lineage>
</organism>
<dbReference type="GO" id="GO:0005886">
    <property type="term" value="C:plasma membrane"/>
    <property type="evidence" value="ECO:0007669"/>
    <property type="project" value="UniProtKB-SubCell"/>
</dbReference>
<dbReference type="GO" id="GO:0015171">
    <property type="term" value="F:amino acid transmembrane transporter activity"/>
    <property type="evidence" value="ECO:0007669"/>
    <property type="project" value="TreeGrafter"/>
</dbReference>
<gene>
    <name evidence="7" type="ORF">V473_14180</name>
</gene>
<dbReference type="AlphaFoldDB" id="A0A0J8AN39"/>
<evidence type="ECO:0000256" key="6">
    <source>
        <dbReference type="SAM" id="Phobius"/>
    </source>
</evidence>
<protein>
    <recommendedName>
        <fullName evidence="9">Lysine transporter LysE</fullName>
    </recommendedName>
</protein>
<keyword evidence="3 6" id="KW-0812">Transmembrane</keyword>
<name>A0A0J8AN39_9SPHN</name>